<dbReference type="GO" id="GO:0000049">
    <property type="term" value="F:tRNA binding"/>
    <property type="evidence" value="ECO:0007669"/>
    <property type="project" value="TreeGrafter"/>
</dbReference>
<evidence type="ECO:0000313" key="14">
    <source>
        <dbReference type="Proteomes" id="UP000434957"/>
    </source>
</evidence>
<feature type="compositionally biased region" description="Basic and acidic residues" evidence="9">
    <location>
        <begin position="287"/>
        <end position="297"/>
    </location>
</feature>
<feature type="region of interest" description="Disordered" evidence="9">
    <location>
        <begin position="338"/>
        <end position="400"/>
    </location>
</feature>
<evidence type="ECO:0000256" key="5">
    <source>
        <dbReference type="ARBA" id="ARBA00020264"/>
    </source>
</evidence>
<comment type="similarity">
    <text evidence="4">Belongs to the ELP5 family.</text>
</comment>
<keyword evidence="7" id="KW-0819">tRNA processing</keyword>
<evidence type="ECO:0000256" key="7">
    <source>
        <dbReference type="ARBA" id="ARBA00022694"/>
    </source>
</evidence>
<keyword evidence="6" id="KW-0963">Cytoplasm</keyword>
<dbReference type="EMBL" id="QXFV01000013">
    <property type="protein sequence ID" value="KAE9052399.1"/>
    <property type="molecule type" value="Genomic_DNA"/>
</dbReference>
<evidence type="ECO:0000313" key="12">
    <source>
        <dbReference type="EMBL" id="KAE9359365.1"/>
    </source>
</evidence>
<dbReference type="EMBL" id="QXFU01000014">
    <property type="protein sequence ID" value="KAE9048209.1"/>
    <property type="molecule type" value="Genomic_DNA"/>
</dbReference>
<comment type="pathway">
    <text evidence="3">tRNA modification; 5-methoxycarbonylmethyl-2-thiouridine-tRNA biosynthesis.</text>
</comment>
<evidence type="ECO:0000313" key="13">
    <source>
        <dbReference type="Proteomes" id="UP000429607"/>
    </source>
</evidence>
<keyword evidence="8" id="KW-0539">Nucleus</keyword>
<dbReference type="EMBL" id="QXFT01000018">
    <property type="protein sequence ID" value="KAE9359365.1"/>
    <property type="molecule type" value="Genomic_DNA"/>
</dbReference>
<keyword evidence="14" id="KW-1185">Reference proteome</keyword>
<dbReference type="UniPathway" id="UPA00988"/>
<evidence type="ECO:0000313" key="10">
    <source>
        <dbReference type="EMBL" id="KAE9048209.1"/>
    </source>
</evidence>
<proteinExistence type="inferred from homology"/>
<evidence type="ECO:0000256" key="9">
    <source>
        <dbReference type="SAM" id="MobiDB-lite"/>
    </source>
</evidence>
<feature type="compositionally biased region" description="Gly residues" evidence="9">
    <location>
        <begin position="365"/>
        <end position="374"/>
    </location>
</feature>
<evidence type="ECO:0000256" key="1">
    <source>
        <dbReference type="ARBA" id="ARBA00004123"/>
    </source>
</evidence>
<dbReference type="Proteomes" id="UP000434957">
    <property type="component" value="Unassembled WGS sequence"/>
</dbReference>
<name>A0A6A3PFK8_9STRA</name>
<dbReference type="Proteomes" id="UP000435112">
    <property type="component" value="Unassembled WGS sequence"/>
</dbReference>
<reference evidence="13 15" key="1">
    <citation type="submission" date="2018-09" db="EMBL/GenBank/DDBJ databases">
        <title>Genomic investigation of the strawberry pathogen Phytophthora fragariae indicates pathogenicity is determined by transcriptional variation in three key races.</title>
        <authorList>
            <person name="Adams T.M."/>
            <person name="Armitage A.D."/>
            <person name="Sobczyk M.K."/>
            <person name="Bates H.J."/>
            <person name="Dunwell J.M."/>
            <person name="Nellist C.F."/>
            <person name="Harrison R.J."/>
        </authorList>
    </citation>
    <scope>NUCLEOTIDE SEQUENCE [LARGE SCALE GENOMIC DNA]</scope>
    <source>
        <strain evidence="11 13">SCRP249</strain>
        <strain evidence="10 15">SCRP324</strain>
        <strain evidence="12 14">SCRP333</strain>
    </source>
</reference>
<protein>
    <recommendedName>
        <fullName evidence="5">Elongator complex protein 5</fullName>
    </recommendedName>
</protein>
<dbReference type="Pfam" id="PF10483">
    <property type="entry name" value="Elong_Iki1"/>
    <property type="match status" value="1"/>
</dbReference>
<dbReference type="PANTHER" id="PTHR15641:SF1">
    <property type="entry name" value="ELONGATOR COMPLEX PROTEIN 5"/>
    <property type="match status" value="1"/>
</dbReference>
<evidence type="ECO:0000256" key="2">
    <source>
        <dbReference type="ARBA" id="ARBA00004496"/>
    </source>
</evidence>
<accession>A0A6A3PFK8</accession>
<evidence type="ECO:0000256" key="4">
    <source>
        <dbReference type="ARBA" id="ARBA00009567"/>
    </source>
</evidence>
<evidence type="ECO:0000256" key="6">
    <source>
        <dbReference type="ARBA" id="ARBA00022490"/>
    </source>
</evidence>
<dbReference type="GO" id="GO:0002098">
    <property type="term" value="P:tRNA wobble uridine modification"/>
    <property type="evidence" value="ECO:0007669"/>
    <property type="project" value="InterPro"/>
</dbReference>
<dbReference type="Proteomes" id="UP000429607">
    <property type="component" value="Unassembled WGS sequence"/>
</dbReference>
<comment type="subcellular location">
    <subcellularLocation>
        <location evidence="2">Cytoplasm</location>
    </subcellularLocation>
    <subcellularLocation>
        <location evidence="1">Nucleus</location>
    </subcellularLocation>
</comment>
<dbReference type="GO" id="GO:0005829">
    <property type="term" value="C:cytosol"/>
    <property type="evidence" value="ECO:0007669"/>
    <property type="project" value="TreeGrafter"/>
</dbReference>
<dbReference type="OrthoDB" id="166907at2759"/>
<feature type="region of interest" description="Disordered" evidence="9">
    <location>
        <begin position="271"/>
        <end position="321"/>
    </location>
</feature>
<evidence type="ECO:0000313" key="15">
    <source>
        <dbReference type="Proteomes" id="UP000435112"/>
    </source>
</evidence>
<evidence type="ECO:0000256" key="8">
    <source>
        <dbReference type="ARBA" id="ARBA00023242"/>
    </source>
</evidence>
<comment type="caution">
    <text evidence="11">The sequence shown here is derived from an EMBL/GenBank/DDBJ whole genome shotgun (WGS) entry which is preliminary data.</text>
</comment>
<sequence>MEEFLLHHCVTSDAPKSGGDDKPRASSSIWQSSGRAECVLVQENRQAHGASRVILSAMLKLTLQSAKTSNVLLLTLDSPQVAQGVDASTKFTHVDYSADAANFQSTASGSQLISKLMCDIESIEEKVGLKGARSARPMVVVLDSLNVLLQQTSLQHVLLFLRQLRSHAVIGSVIARLNASAESSEVAQALAAQATALVLVETRASLRCYPVLAKERRREIPQGMHGFVLLVRQKKNGRSSESLEFFQVLGEHVQFVAGADIDGYSVAVDSAPKQKDASAKAPLTGAKKSEFQRKSQADTKPLATSRHTKPENSGQAPLPVRQEEVSFDLSISAAEQRAKSQVQLPYMHQGSGGASSGPNTSNAGSKGGSTGPTGGNNTLFFIDDDDPDWDDDDVDDDLDI</sequence>
<organism evidence="11 13">
    <name type="scientific">Phytophthora rubi</name>
    <dbReference type="NCBI Taxonomy" id="129364"/>
    <lineage>
        <taxon>Eukaryota</taxon>
        <taxon>Sar</taxon>
        <taxon>Stramenopiles</taxon>
        <taxon>Oomycota</taxon>
        <taxon>Peronosporomycetes</taxon>
        <taxon>Peronosporales</taxon>
        <taxon>Peronosporaceae</taxon>
        <taxon>Phytophthora</taxon>
    </lineage>
</organism>
<gene>
    <name evidence="11" type="ORF">PR001_g539</name>
    <name evidence="10" type="ORF">PR002_g597</name>
    <name evidence="12" type="ORF">PR003_g776</name>
</gene>
<dbReference type="InterPro" id="IPR019519">
    <property type="entry name" value="Elp5"/>
</dbReference>
<dbReference type="GO" id="GO:0005634">
    <property type="term" value="C:nucleus"/>
    <property type="evidence" value="ECO:0007669"/>
    <property type="project" value="UniProtKB-SubCell"/>
</dbReference>
<evidence type="ECO:0000313" key="11">
    <source>
        <dbReference type="EMBL" id="KAE9052399.1"/>
    </source>
</evidence>
<dbReference type="AlphaFoldDB" id="A0A6A3PFK8"/>
<feature type="compositionally biased region" description="Acidic residues" evidence="9">
    <location>
        <begin position="382"/>
        <end position="400"/>
    </location>
</feature>
<dbReference type="PANTHER" id="PTHR15641">
    <property type="entry name" value="ELONGATOR COMPLEX PROTEIN 5"/>
    <property type="match status" value="1"/>
</dbReference>
<dbReference type="GO" id="GO:0033588">
    <property type="term" value="C:elongator holoenzyme complex"/>
    <property type="evidence" value="ECO:0007669"/>
    <property type="project" value="InterPro"/>
</dbReference>
<evidence type="ECO:0000256" key="3">
    <source>
        <dbReference type="ARBA" id="ARBA00005043"/>
    </source>
</evidence>